<gene>
    <name evidence="8" type="ORF">GBAR_LOCUS3847</name>
</gene>
<proteinExistence type="inferred from homology"/>
<dbReference type="InterPro" id="IPR033883">
    <property type="entry name" value="C2_III"/>
</dbReference>
<keyword evidence="3" id="KW-0378">Hydrolase</keyword>
<keyword evidence="4" id="KW-0788">Thiol protease</keyword>
<dbReference type="InterPro" id="IPR022683">
    <property type="entry name" value="Calpain_III"/>
</dbReference>
<dbReference type="InterPro" id="IPR036213">
    <property type="entry name" value="Calpain_III_sf"/>
</dbReference>
<name>A0AA35R6J3_GEOBA</name>
<comment type="similarity">
    <text evidence="1">Belongs to the peptidase C2 family.</text>
</comment>
<dbReference type="Gene3D" id="2.60.120.380">
    <property type="match status" value="1"/>
</dbReference>
<dbReference type="EMBL" id="CASHTH010000551">
    <property type="protein sequence ID" value="CAI8004170.1"/>
    <property type="molecule type" value="Genomic_DNA"/>
</dbReference>
<dbReference type="InterPro" id="IPR001300">
    <property type="entry name" value="Peptidase_C2_calpain_cat"/>
</dbReference>
<dbReference type="SUPFAM" id="SSF54001">
    <property type="entry name" value="Cysteine proteinases"/>
    <property type="match status" value="1"/>
</dbReference>
<evidence type="ECO:0000313" key="9">
    <source>
        <dbReference type="Proteomes" id="UP001174909"/>
    </source>
</evidence>
<dbReference type="Pfam" id="PF00648">
    <property type="entry name" value="Peptidase_C2"/>
    <property type="match status" value="1"/>
</dbReference>
<dbReference type="InterPro" id="IPR035892">
    <property type="entry name" value="C2_domain_sf"/>
</dbReference>
<dbReference type="CDD" id="cd00214">
    <property type="entry name" value="Calpain_III"/>
    <property type="match status" value="1"/>
</dbReference>
<evidence type="ECO:0000256" key="2">
    <source>
        <dbReference type="ARBA" id="ARBA00022670"/>
    </source>
</evidence>
<dbReference type="InterPro" id="IPR022684">
    <property type="entry name" value="Calpain_cysteine_protease"/>
</dbReference>
<keyword evidence="2" id="KW-0645">Protease</keyword>
<sequence>RPQELCKTLPSNSIPLLSSSSSSLLPISCVCGVCVCLQMSLSSGLMSILGRRSGNLMMLKLRNPWGKKEWNGAWSDQSEEWKKVPAKEREKMNIKIDDDGDFWMELHDWVHWFTDVSLCRQVNTSLLSLQKNWHEGTFHGEWKGRSAGGSVNNRETFLHNPQYVFKVPHGEAEVMLSLMQEDPRSALSSVGGKNFAIGFYIMKVEENREYRLHVIQEKVGTVTFTNRRSVFGLFSLNHGTYVVVPSTFEPHQERSFLLRIFSERSHHAKELKLEAPERGVMGVLCCCLWRRPRALVTVHLENAHDLKKQDMTGAGADPYCIVKCGGQKAETPVI</sequence>
<dbReference type="SMART" id="SM00720">
    <property type="entry name" value="calpain_III"/>
    <property type="match status" value="1"/>
</dbReference>
<accession>A0AA35R6J3</accession>
<protein>
    <submittedName>
        <fullName evidence="8">Calpain-5</fullName>
    </submittedName>
</protein>
<dbReference type="GO" id="GO:0006508">
    <property type="term" value="P:proteolysis"/>
    <property type="evidence" value="ECO:0007669"/>
    <property type="project" value="UniProtKB-KW"/>
</dbReference>
<evidence type="ECO:0000256" key="6">
    <source>
        <dbReference type="PROSITE-ProRule" id="PRU00239"/>
    </source>
</evidence>
<reference evidence="8" key="1">
    <citation type="submission" date="2023-03" db="EMBL/GenBank/DDBJ databases">
        <authorList>
            <person name="Steffen K."/>
            <person name="Cardenas P."/>
        </authorList>
    </citation>
    <scope>NUCLEOTIDE SEQUENCE</scope>
</reference>
<evidence type="ECO:0000256" key="5">
    <source>
        <dbReference type="PIRSR" id="PIRSR622684-1"/>
    </source>
</evidence>
<organism evidence="8 9">
    <name type="scientific">Geodia barretti</name>
    <name type="common">Barrett's horny sponge</name>
    <dbReference type="NCBI Taxonomy" id="519541"/>
    <lineage>
        <taxon>Eukaryota</taxon>
        <taxon>Metazoa</taxon>
        <taxon>Porifera</taxon>
        <taxon>Demospongiae</taxon>
        <taxon>Heteroscleromorpha</taxon>
        <taxon>Tetractinellida</taxon>
        <taxon>Astrophorina</taxon>
        <taxon>Geodiidae</taxon>
        <taxon>Geodia</taxon>
    </lineage>
</organism>
<dbReference type="PROSITE" id="PS50203">
    <property type="entry name" value="CALPAIN_CAT"/>
    <property type="match status" value="1"/>
</dbReference>
<dbReference type="Pfam" id="PF01067">
    <property type="entry name" value="Calpain_III"/>
    <property type="match status" value="1"/>
</dbReference>
<dbReference type="PANTHER" id="PTHR10183">
    <property type="entry name" value="CALPAIN"/>
    <property type="match status" value="1"/>
</dbReference>
<evidence type="ECO:0000259" key="7">
    <source>
        <dbReference type="PROSITE" id="PS50203"/>
    </source>
</evidence>
<feature type="active site" evidence="5">
    <location>
        <position position="63"/>
    </location>
</feature>
<feature type="non-terminal residue" evidence="8">
    <location>
        <position position="334"/>
    </location>
</feature>
<dbReference type="SUPFAM" id="SSF49562">
    <property type="entry name" value="C2 domain (Calcium/lipid-binding domain, CaLB)"/>
    <property type="match status" value="1"/>
</dbReference>
<dbReference type="Gene3D" id="3.90.70.10">
    <property type="entry name" value="Cysteine proteinases"/>
    <property type="match status" value="1"/>
</dbReference>
<dbReference type="InterPro" id="IPR038765">
    <property type="entry name" value="Papain-like_cys_pep_sf"/>
</dbReference>
<dbReference type="GO" id="GO:0005737">
    <property type="term" value="C:cytoplasm"/>
    <property type="evidence" value="ECO:0007669"/>
    <property type="project" value="TreeGrafter"/>
</dbReference>
<dbReference type="Gene3D" id="2.60.40.150">
    <property type="entry name" value="C2 domain"/>
    <property type="match status" value="1"/>
</dbReference>
<comment type="caution">
    <text evidence="6">Lacks conserved residue(s) required for the propagation of feature annotation.</text>
</comment>
<dbReference type="Proteomes" id="UP001174909">
    <property type="component" value="Unassembled WGS sequence"/>
</dbReference>
<dbReference type="InterPro" id="IPR022682">
    <property type="entry name" value="Calpain_domain_III"/>
</dbReference>
<dbReference type="PRINTS" id="PR00704">
    <property type="entry name" value="CALPAIN"/>
</dbReference>
<feature type="non-terminal residue" evidence="8">
    <location>
        <position position="1"/>
    </location>
</feature>
<dbReference type="AlphaFoldDB" id="A0AA35R6J3"/>
<feature type="domain" description="Calpain catalytic" evidence="7">
    <location>
        <begin position="46"/>
        <end position="122"/>
    </location>
</feature>
<dbReference type="PANTHER" id="PTHR10183:SF379">
    <property type="entry name" value="CALPAIN-5"/>
    <property type="match status" value="1"/>
</dbReference>
<evidence type="ECO:0000256" key="3">
    <source>
        <dbReference type="ARBA" id="ARBA00022801"/>
    </source>
</evidence>
<evidence type="ECO:0000256" key="1">
    <source>
        <dbReference type="ARBA" id="ARBA00007623"/>
    </source>
</evidence>
<evidence type="ECO:0000313" key="8">
    <source>
        <dbReference type="EMBL" id="CAI8004170.1"/>
    </source>
</evidence>
<evidence type="ECO:0000256" key="4">
    <source>
        <dbReference type="ARBA" id="ARBA00022807"/>
    </source>
</evidence>
<comment type="caution">
    <text evidence="8">The sequence shown here is derived from an EMBL/GenBank/DDBJ whole genome shotgun (WGS) entry which is preliminary data.</text>
</comment>
<dbReference type="GO" id="GO:0004198">
    <property type="term" value="F:calcium-dependent cysteine-type endopeptidase activity"/>
    <property type="evidence" value="ECO:0007669"/>
    <property type="project" value="InterPro"/>
</dbReference>
<dbReference type="SUPFAM" id="SSF49758">
    <property type="entry name" value="Calpain large subunit, middle domain (domain III)"/>
    <property type="match status" value="1"/>
</dbReference>
<keyword evidence="9" id="KW-1185">Reference proteome</keyword>